<evidence type="ECO:0000313" key="3">
    <source>
        <dbReference type="Proteomes" id="UP001178461"/>
    </source>
</evidence>
<dbReference type="EMBL" id="CANTUW010000163">
    <property type="protein sequence ID" value="CAI7935235.1"/>
    <property type="molecule type" value="Genomic_DNA"/>
</dbReference>
<feature type="non-terminal residue" evidence="2">
    <location>
        <position position="216"/>
    </location>
</feature>
<reference evidence="2" key="1">
    <citation type="submission" date="2022-12" db="EMBL/GenBank/DDBJ databases">
        <authorList>
            <person name="Alioto T."/>
            <person name="Alioto T."/>
            <person name="Gomez Garrido J."/>
        </authorList>
    </citation>
    <scope>NUCLEOTIDE SEQUENCE</scope>
</reference>
<name>A0AA35QQN6_9SAUR</name>
<accession>A0AA35QQN6</accession>
<dbReference type="AlphaFoldDB" id="A0AA35QQN6"/>
<gene>
    <name evidence="2" type="ORF">PODLI_1B006684</name>
</gene>
<feature type="region of interest" description="Disordered" evidence="1">
    <location>
        <begin position="1"/>
        <end position="66"/>
    </location>
</feature>
<sequence length="216" mass="22333">GPLHAALPEGPLHPALPPGETPPRLSAQAAGAPRLASPGAPRATGAAPPAGEGSAPASEPCWRSASTRSPPTCSSGSCPSPAWCARSAWITRGGSTCNGRRWPCSPCRRPPKRFSSSCWRMPTSVPSTPIGSPSTPRTFSWLGGSGAFRAAWASILPPREQRKGNREHPRNCHVLRGLLQAGSGWLGPKSPCQGGSAASALWLPPFSRLLPAPAPP</sequence>
<feature type="compositionally biased region" description="Low complexity" evidence="1">
    <location>
        <begin position="36"/>
        <end position="66"/>
    </location>
</feature>
<protein>
    <submittedName>
        <fullName evidence="2">Uncharacterized protein</fullName>
    </submittedName>
</protein>
<comment type="caution">
    <text evidence="2">The sequence shown here is derived from an EMBL/GenBank/DDBJ whole genome shotgun (WGS) entry which is preliminary data.</text>
</comment>
<evidence type="ECO:0000256" key="1">
    <source>
        <dbReference type="SAM" id="MobiDB-lite"/>
    </source>
</evidence>
<keyword evidence="3" id="KW-1185">Reference proteome</keyword>
<evidence type="ECO:0000313" key="2">
    <source>
        <dbReference type="EMBL" id="CAI7935235.1"/>
    </source>
</evidence>
<organism evidence="2 3">
    <name type="scientific">Podarcis lilfordi</name>
    <name type="common">Lilford's wall lizard</name>
    <dbReference type="NCBI Taxonomy" id="74358"/>
    <lineage>
        <taxon>Eukaryota</taxon>
        <taxon>Metazoa</taxon>
        <taxon>Chordata</taxon>
        <taxon>Craniata</taxon>
        <taxon>Vertebrata</taxon>
        <taxon>Euteleostomi</taxon>
        <taxon>Lepidosauria</taxon>
        <taxon>Squamata</taxon>
        <taxon>Bifurcata</taxon>
        <taxon>Unidentata</taxon>
        <taxon>Episquamata</taxon>
        <taxon>Laterata</taxon>
        <taxon>Lacertibaenia</taxon>
        <taxon>Lacertidae</taxon>
        <taxon>Podarcis</taxon>
    </lineage>
</organism>
<dbReference type="Proteomes" id="UP001178461">
    <property type="component" value="Unassembled WGS sequence"/>
</dbReference>
<proteinExistence type="predicted"/>